<sequence length="66" mass="7818">MRIQTSDYRLYRDALNYAEAVLIQDKYVNGFINYECIEEPNFEDNTYLDKPQYMVGVHSEFSPDLA</sequence>
<organism evidence="1">
    <name type="scientific">virus sp. ct9pU4</name>
    <dbReference type="NCBI Taxonomy" id="2828248"/>
    <lineage>
        <taxon>Viruses</taxon>
    </lineage>
</organism>
<protein>
    <submittedName>
        <fullName evidence="1">Uncharacterized protein</fullName>
    </submittedName>
</protein>
<name>A0A8S5RBK7_9VIRU</name>
<accession>A0A8S5RBK7</accession>
<evidence type="ECO:0000313" key="1">
    <source>
        <dbReference type="EMBL" id="DAE28531.1"/>
    </source>
</evidence>
<proteinExistence type="predicted"/>
<dbReference type="EMBL" id="BK059087">
    <property type="protein sequence ID" value="DAE28531.1"/>
    <property type="molecule type" value="Genomic_DNA"/>
</dbReference>
<reference evidence="1" key="1">
    <citation type="journal article" date="2021" name="Proc. Natl. Acad. Sci. U.S.A.">
        <title>A Catalog of Tens of Thousands of Viruses from Human Metagenomes Reveals Hidden Associations with Chronic Diseases.</title>
        <authorList>
            <person name="Tisza M.J."/>
            <person name="Buck C.B."/>
        </authorList>
    </citation>
    <scope>NUCLEOTIDE SEQUENCE</scope>
    <source>
        <strain evidence="1">Ct9pU4</strain>
    </source>
</reference>